<protein>
    <submittedName>
        <fullName evidence="5">Uncharacterized protein</fullName>
    </submittedName>
</protein>
<feature type="domain" description="Peptidase C1A papain C-terminal" evidence="3">
    <location>
        <begin position="87"/>
        <end position="303"/>
    </location>
</feature>
<comment type="similarity">
    <text evidence="1">Belongs to the peptidase C1 family.</text>
</comment>
<dbReference type="InterPro" id="IPR013128">
    <property type="entry name" value="Peptidase_C1A"/>
</dbReference>
<dbReference type="SMART" id="SM00848">
    <property type="entry name" value="Inhibitor_I29"/>
    <property type="match status" value="1"/>
</dbReference>
<organism evidence="5 6">
    <name type="scientific">Chlorella ohadii</name>
    <dbReference type="NCBI Taxonomy" id="2649997"/>
    <lineage>
        <taxon>Eukaryota</taxon>
        <taxon>Viridiplantae</taxon>
        <taxon>Chlorophyta</taxon>
        <taxon>core chlorophytes</taxon>
        <taxon>Trebouxiophyceae</taxon>
        <taxon>Chlorellales</taxon>
        <taxon>Chlorellaceae</taxon>
        <taxon>Chlorella clade</taxon>
        <taxon>Chlorella</taxon>
    </lineage>
</organism>
<accession>A0AAD5DF09</accession>
<dbReference type="PRINTS" id="PR00705">
    <property type="entry name" value="PAPAIN"/>
</dbReference>
<dbReference type="PANTHER" id="PTHR12411">
    <property type="entry name" value="CYSTEINE PROTEASE FAMILY C1-RELATED"/>
    <property type="match status" value="1"/>
</dbReference>
<sequence length="351" mass="37641">MHADSGPLTAENALANPAVAFVRWQAQHGKSYKSAREAERRRGIFAANAAKIAAQNARTDSSLRLALNDAANGPDPFSYGDVDVADLPAAIDWRDKGAVTEVKNQGMCGSCWAFSAIGAVEGISAIRTGKLVSLSEQQLVDCDSEQNAGCGGGLMDWAFEYLVKNGGVDSEDSYSYWGYGLFCQRRKEADRHVVTIDGYEDVPANDADSLHKALAHQPVAVAVCASPAMQFYSSGVIGDDQCCQDLNHGVLAVGYDNSGDHPHYIVKNSWGDSWGEQGYFRLSAKSKDDRGACGVLTTASYPTKKGTTNPEVPSFCGYFGWTECPVHSTCTCNWNLFGLLCLSWGCDAGAQ</sequence>
<dbReference type="InterPro" id="IPR013201">
    <property type="entry name" value="Prot_inhib_I29"/>
</dbReference>
<dbReference type="FunFam" id="3.90.70.10:FF:000332">
    <property type="entry name" value="Cathepsin L1"/>
    <property type="match status" value="1"/>
</dbReference>
<dbReference type="Gene3D" id="3.90.70.10">
    <property type="entry name" value="Cysteine proteinases"/>
    <property type="match status" value="1"/>
</dbReference>
<dbReference type="EMBL" id="JADXDR010000173">
    <property type="protein sequence ID" value="KAI7836852.1"/>
    <property type="molecule type" value="Genomic_DNA"/>
</dbReference>
<proteinExistence type="inferred from homology"/>
<name>A0AAD5DF09_9CHLO</name>
<dbReference type="SMART" id="SM00645">
    <property type="entry name" value="Pept_C1"/>
    <property type="match status" value="1"/>
</dbReference>
<dbReference type="Proteomes" id="UP001205105">
    <property type="component" value="Unassembled WGS sequence"/>
</dbReference>
<reference evidence="5" key="1">
    <citation type="submission" date="2020-11" db="EMBL/GenBank/DDBJ databases">
        <title>Chlorella ohadii genome sequencing and assembly.</title>
        <authorList>
            <person name="Murik O."/>
            <person name="Treves H."/>
            <person name="Kedem I."/>
            <person name="Shotland Y."/>
            <person name="Kaplan A."/>
        </authorList>
    </citation>
    <scope>NUCLEOTIDE SEQUENCE</scope>
    <source>
        <strain evidence="5">1</strain>
    </source>
</reference>
<dbReference type="InterPro" id="IPR038765">
    <property type="entry name" value="Papain-like_cys_pep_sf"/>
</dbReference>
<dbReference type="InterPro" id="IPR025660">
    <property type="entry name" value="Pept_his_AS"/>
</dbReference>
<dbReference type="PROSITE" id="PS00639">
    <property type="entry name" value="THIOL_PROTEASE_HIS"/>
    <property type="match status" value="1"/>
</dbReference>
<evidence type="ECO:0000259" key="4">
    <source>
        <dbReference type="SMART" id="SM00848"/>
    </source>
</evidence>
<dbReference type="InterPro" id="IPR000668">
    <property type="entry name" value="Peptidase_C1A_C"/>
</dbReference>
<dbReference type="Pfam" id="PF08246">
    <property type="entry name" value="Inhibitor_I29"/>
    <property type="match status" value="1"/>
</dbReference>
<keyword evidence="2" id="KW-1015">Disulfide bond</keyword>
<evidence type="ECO:0000313" key="5">
    <source>
        <dbReference type="EMBL" id="KAI7836852.1"/>
    </source>
</evidence>
<keyword evidence="6" id="KW-1185">Reference proteome</keyword>
<dbReference type="GO" id="GO:0006508">
    <property type="term" value="P:proteolysis"/>
    <property type="evidence" value="ECO:0007669"/>
    <property type="project" value="InterPro"/>
</dbReference>
<evidence type="ECO:0000256" key="1">
    <source>
        <dbReference type="ARBA" id="ARBA00008455"/>
    </source>
</evidence>
<feature type="domain" description="Cathepsin propeptide inhibitor" evidence="4">
    <location>
        <begin position="21"/>
        <end position="69"/>
    </location>
</feature>
<evidence type="ECO:0000256" key="2">
    <source>
        <dbReference type="ARBA" id="ARBA00023157"/>
    </source>
</evidence>
<dbReference type="SUPFAM" id="SSF54001">
    <property type="entry name" value="Cysteine proteinases"/>
    <property type="match status" value="1"/>
</dbReference>
<evidence type="ECO:0000313" key="6">
    <source>
        <dbReference type="Proteomes" id="UP001205105"/>
    </source>
</evidence>
<dbReference type="InterPro" id="IPR000169">
    <property type="entry name" value="Pept_cys_AS"/>
</dbReference>
<dbReference type="PROSITE" id="PS00139">
    <property type="entry name" value="THIOL_PROTEASE_CYS"/>
    <property type="match status" value="1"/>
</dbReference>
<dbReference type="InterPro" id="IPR039417">
    <property type="entry name" value="Peptidase_C1A_papain-like"/>
</dbReference>
<gene>
    <name evidence="5" type="ORF">COHA_009305</name>
</gene>
<evidence type="ECO:0000259" key="3">
    <source>
        <dbReference type="SMART" id="SM00645"/>
    </source>
</evidence>
<comment type="caution">
    <text evidence="5">The sequence shown here is derived from an EMBL/GenBank/DDBJ whole genome shotgun (WGS) entry which is preliminary data.</text>
</comment>
<dbReference type="CDD" id="cd02248">
    <property type="entry name" value="Peptidase_C1A"/>
    <property type="match status" value="1"/>
</dbReference>
<dbReference type="GO" id="GO:0008234">
    <property type="term" value="F:cysteine-type peptidase activity"/>
    <property type="evidence" value="ECO:0007669"/>
    <property type="project" value="InterPro"/>
</dbReference>
<dbReference type="AlphaFoldDB" id="A0AAD5DF09"/>
<dbReference type="Pfam" id="PF00112">
    <property type="entry name" value="Peptidase_C1"/>
    <property type="match status" value="1"/>
</dbReference>